<protein>
    <submittedName>
        <fullName evidence="2">Uncharacterized protein</fullName>
    </submittedName>
</protein>
<evidence type="ECO:0000313" key="3">
    <source>
        <dbReference type="Proteomes" id="UP001190700"/>
    </source>
</evidence>
<evidence type="ECO:0000256" key="1">
    <source>
        <dbReference type="SAM" id="MobiDB-lite"/>
    </source>
</evidence>
<dbReference type="AlphaFoldDB" id="A0AAE0G8H3"/>
<name>A0AAE0G8H3_9CHLO</name>
<accession>A0AAE0G8H3</accession>
<dbReference type="EMBL" id="LGRX02008774">
    <property type="protein sequence ID" value="KAK3272826.1"/>
    <property type="molecule type" value="Genomic_DNA"/>
</dbReference>
<feature type="compositionally biased region" description="Low complexity" evidence="1">
    <location>
        <begin position="1"/>
        <end position="22"/>
    </location>
</feature>
<feature type="region of interest" description="Disordered" evidence="1">
    <location>
        <begin position="1"/>
        <end position="56"/>
    </location>
</feature>
<dbReference type="Proteomes" id="UP001190700">
    <property type="component" value="Unassembled WGS sequence"/>
</dbReference>
<evidence type="ECO:0000313" key="2">
    <source>
        <dbReference type="EMBL" id="KAK3272826.1"/>
    </source>
</evidence>
<feature type="region of interest" description="Disordered" evidence="1">
    <location>
        <begin position="258"/>
        <end position="297"/>
    </location>
</feature>
<proteinExistence type="predicted"/>
<gene>
    <name evidence="2" type="ORF">CYMTET_18893</name>
</gene>
<comment type="caution">
    <text evidence="2">The sequence shown here is derived from an EMBL/GenBank/DDBJ whole genome shotgun (WGS) entry which is preliminary data.</text>
</comment>
<sequence>MSADRVSLASRLRAARSGSASPDPSPGPDRSEADADDPAVPMSTLISRPTPVSRAPTSAEFHADATIWSSTPVRPSQRSEFAEKLDYAFAYGEELAKLLRSHGFKVNVGLSLDGPDAEADFAVFRANMAHFIRATGAAPYNAFVFMLRALATPIPTVSGFAFVPSSVLDETVEPAPQLSGIRTFADKHRKLHSDYGDRNLVEDLYCVLRSSAAMSPDVTPLYLVVLRELGTTNDFTFSSLALRLGKIFRDESHLARLHSPAAPESGGATARTGGGVKDTAGSVHSMGRRKYVPPEETWKKNDTGGRYLVWHGTGVPCVTCFRLWGVTTGHMDSDRAHALRLLEAPPQDAEAQPPAMMSVRVPAMPPPGADVQLPAGWVPGIVGMHRVGGGDHDPQPYA</sequence>
<organism evidence="2 3">
    <name type="scientific">Cymbomonas tetramitiformis</name>
    <dbReference type="NCBI Taxonomy" id="36881"/>
    <lineage>
        <taxon>Eukaryota</taxon>
        <taxon>Viridiplantae</taxon>
        <taxon>Chlorophyta</taxon>
        <taxon>Pyramimonadophyceae</taxon>
        <taxon>Pyramimonadales</taxon>
        <taxon>Pyramimonadaceae</taxon>
        <taxon>Cymbomonas</taxon>
    </lineage>
</organism>
<keyword evidence="3" id="KW-1185">Reference proteome</keyword>
<reference evidence="2 3" key="1">
    <citation type="journal article" date="2015" name="Genome Biol. Evol.">
        <title>Comparative Genomics of a Bacterivorous Green Alga Reveals Evolutionary Causalities and Consequences of Phago-Mixotrophic Mode of Nutrition.</title>
        <authorList>
            <person name="Burns J.A."/>
            <person name="Paasch A."/>
            <person name="Narechania A."/>
            <person name="Kim E."/>
        </authorList>
    </citation>
    <scope>NUCLEOTIDE SEQUENCE [LARGE SCALE GENOMIC DNA]</scope>
    <source>
        <strain evidence="2 3">PLY_AMNH</strain>
    </source>
</reference>